<evidence type="ECO:0000313" key="2">
    <source>
        <dbReference type="Proteomes" id="UP000009223"/>
    </source>
</evidence>
<keyword evidence="2" id="KW-1185">Reference proteome</keyword>
<reference evidence="1 2" key="2">
    <citation type="journal article" date="2011" name="ISME J.">
        <title>RNA-seq reveals cooperative metabolic interactions between two termite-gut spirochete species in co-culture.</title>
        <authorList>
            <person name="Rosenthal A.Z."/>
            <person name="Matson E.G."/>
            <person name="Eldar A."/>
            <person name="Leadbetter J.R."/>
        </authorList>
    </citation>
    <scope>NUCLEOTIDE SEQUENCE [LARGE SCALE GENOMIC DNA]</scope>
    <source>
        <strain evidence="2">ATCC BAA-887 / DSM 12427 / ZAS-2</strain>
    </source>
</reference>
<reference evidence="2" key="1">
    <citation type="submission" date="2009-12" db="EMBL/GenBank/DDBJ databases">
        <title>Complete sequence of Treponema primitia strain ZAS-2.</title>
        <authorList>
            <person name="Tetu S.G."/>
            <person name="Matson E."/>
            <person name="Ren Q."/>
            <person name="Seshadri R."/>
            <person name="Elbourne L."/>
            <person name="Hassan K.A."/>
            <person name="Durkin A."/>
            <person name="Radune D."/>
            <person name="Mohamoud Y."/>
            <person name="Shay R."/>
            <person name="Jin S."/>
            <person name="Zhang X."/>
            <person name="Lucey K."/>
            <person name="Ballor N.R."/>
            <person name="Ottesen E."/>
            <person name="Rosenthal R."/>
            <person name="Allen A."/>
            <person name="Leadbetter J.R."/>
            <person name="Paulsen I.T."/>
        </authorList>
    </citation>
    <scope>NUCLEOTIDE SEQUENCE [LARGE SCALE GENOMIC DNA]</scope>
    <source>
        <strain evidence="2">ATCC BAA-887 / DSM 12427 / ZAS-2</strain>
    </source>
</reference>
<dbReference type="RefSeq" id="WP_015708574.1">
    <property type="nucleotide sequence ID" value="NC_015578.1"/>
</dbReference>
<gene>
    <name evidence="1" type="ordered locus">TREPR_1534</name>
</gene>
<name>F5YPG5_TREPZ</name>
<dbReference type="KEGG" id="tpi:TREPR_1534"/>
<sequence>MRKAAFFFIAIFLVIEVSGQEIGITGSVEWEGMDIHTSVALRLASVGIRLPTGRAQAEELISTEYPRLVRPSLLSIPVDSSNTVEDLINSGEFSLRTVGSIALSAKRIPPALSTDLAFLTANYTIDLTRIGAALIRHSAPMEVARPLRPIPAAAYTGIIIIANEALPIHGRNAGARVLPCLFPKVWDTEMNLIYERNMLYNETAQNAGMVRYVSEESIFRPTPSGLSPELSALVGNNPLRIIARAVYGIRPTDPIIDRQDALTILSSDANIRLLREGRVALVLHRDVLRNPITSE</sequence>
<evidence type="ECO:0000313" key="1">
    <source>
        <dbReference type="EMBL" id="AEF84064.1"/>
    </source>
</evidence>
<dbReference type="eggNOG" id="COG2885">
    <property type="taxonomic scope" value="Bacteria"/>
</dbReference>
<protein>
    <submittedName>
        <fullName evidence="1">Putative OmpA family protein</fullName>
    </submittedName>
</protein>
<dbReference type="Proteomes" id="UP000009223">
    <property type="component" value="Chromosome"/>
</dbReference>
<accession>F5YPG5</accession>
<proteinExistence type="predicted"/>
<dbReference type="AlphaFoldDB" id="F5YPG5"/>
<dbReference type="EMBL" id="CP001843">
    <property type="protein sequence ID" value="AEF84064.1"/>
    <property type="molecule type" value="Genomic_DNA"/>
</dbReference>
<organism evidence="1 2">
    <name type="scientific">Treponema primitia (strain ATCC BAA-887 / DSM 12427 / ZAS-2)</name>
    <dbReference type="NCBI Taxonomy" id="545694"/>
    <lineage>
        <taxon>Bacteria</taxon>
        <taxon>Pseudomonadati</taxon>
        <taxon>Spirochaetota</taxon>
        <taxon>Spirochaetia</taxon>
        <taxon>Spirochaetales</taxon>
        <taxon>Treponemataceae</taxon>
        <taxon>Treponema</taxon>
    </lineage>
</organism>
<dbReference type="STRING" id="545694.TREPR_1534"/>
<dbReference type="HOGENOM" id="CLU_924054_0_0_12"/>